<evidence type="ECO:0000313" key="2">
    <source>
        <dbReference type="WBParaSite" id="Pan_g9605.t1"/>
    </source>
</evidence>
<organism evidence="1 2">
    <name type="scientific">Panagrellus redivivus</name>
    <name type="common">Microworm</name>
    <dbReference type="NCBI Taxonomy" id="6233"/>
    <lineage>
        <taxon>Eukaryota</taxon>
        <taxon>Metazoa</taxon>
        <taxon>Ecdysozoa</taxon>
        <taxon>Nematoda</taxon>
        <taxon>Chromadorea</taxon>
        <taxon>Rhabditida</taxon>
        <taxon>Tylenchina</taxon>
        <taxon>Panagrolaimomorpha</taxon>
        <taxon>Panagrolaimoidea</taxon>
        <taxon>Panagrolaimidae</taxon>
        <taxon>Panagrellus</taxon>
    </lineage>
</organism>
<proteinExistence type="predicted"/>
<evidence type="ECO:0000313" key="1">
    <source>
        <dbReference type="Proteomes" id="UP000492821"/>
    </source>
</evidence>
<sequence length="141" mass="15493">MGQEEGRSQIGFELELAASSDRRLVRRSRVELTDGRSRRPIGSSLVSHSKNLSVVGDARGCAHGRIGVDPEAHPAPSWMPHSFALKLLLKFLSAGGWVEELARNVSKVVRRRTSLNFVNCAKSVSWIRLRQPPAACVLVVP</sequence>
<dbReference type="AlphaFoldDB" id="A0A7E4WDJ4"/>
<reference evidence="1" key="1">
    <citation type="journal article" date="2013" name="Genetics">
        <title>The draft genome and transcriptome of Panagrellus redivivus are shaped by the harsh demands of a free-living lifestyle.</title>
        <authorList>
            <person name="Srinivasan J."/>
            <person name="Dillman A.R."/>
            <person name="Macchietto M.G."/>
            <person name="Heikkinen L."/>
            <person name="Lakso M."/>
            <person name="Fracchia K.M."/>
            <person name="Antoshechkin I."/>
            <person name="Mortazavi A."/>
            <person name="Wong G."/>
            <person name="Sternberg P.W."/>
        </authorList>
    </citation>
    <scope>NUCLEOTIDE SEQUENCE [LARGE SCALE GENOMIC DNA]</scope>
    <source>
        <strain evidence="1">MT8872</strain>
    </source>
</reference>
<accession>A0A7E4WDJ4</accession>
<reference evidence="2" key="2">
    <citation type="submission" date="2020-10" db="UniProtKB">
        <authorList>
            <consortium name="WormBaseParasite"/>
        </authorList>
    </citation>
    <scope>IDENTIFICATION</scope>
</reference>
<keyword evidence="1" id="KW-1185">Reference proteome</keyword>
<dbReference type="Proteomes" id="UP000492821">
    <property type="component" value="Unassembled WGS sequence"/>
</dbReference>
<protein>
    <submittedName>
        <fullName evidence="2">Uncharacterized protein</fullName>
    </submittedName>
</protein>
<dbReference type="WBParaSite" id="Pan_g9605.t1">
    <property type="protein sequence ID" value="Pan_g9605.t1"/>
    <property type="gene ID" value="Pan_g9605"/>
</dbReference>
<name>A0A7E4WDJ4_PANRE</name>